<reference evidence="2 4" key="2">
    <citation type="submission" date="2018-06" db="EMBL/GenBank/DDBJ databases">
        <authorList>
            <consortium name="Pathogen Informatics"/>
            <person name="Doyle S."/>
        </authorList>
    </citation>
    <scope>NUCLEOTIDE SEQUENCE [LARGE SCALE GENOMIC DNA]</scope>
    <source>
        <strain evidence="2 4">NCTC7972</strain>
    </source>
</reference>
<reference evidence="1 3" key="1">
    <citation type="submission" date="2015-01" db="EMBL/GenBank/DDBJ databases">
        <title>Characterization of Swiss Staphylococcus aureus strains involved in food poisoning.</title>
        <authorList>
            <person name="Crovadore J."/>
            <person name="Chablais R."/>
            <person name="Tonacini J."/>
            <person name="Schnyder B."/>
            <person name="Lefort F."/>
        </authorList>
    </citation>
    <scope>NUCLEOTIDE SEQUENCE [LARGE SCALE GENOMIC DNA]</scope>
    <source>
        <strain evidence="1 3">SA-120</strain>
    </source>
</reference>
<dbReference type="EMBL" id="JXIG01000629">
    <property type="protein sequence ID" value="KIT95847.1"/>
    <property type="molecule type" value="Genomic_DNA"/>
</dbReference>
<dbReference type="AlphaFoldDB" id="A0A0D1HTS2"/>
<evidence type="ECO:0000313" key="3">
    <source>
        <dbReference type="Proteomes" id="UP000032274"/>
    </source>
</evidence>
<gene>
    <name evidence="2" type="ORF">NCTC7972_00598</name>
    <name evidence="1" type="ORF">QU38_13020</name>
</gene>
<organism evidence="2 4">
    <name type="scientific">Staphylococcus aureus</name>
    <dbReference type="NCBI Taxonomy" id="1280"/>
    <lineage>
        <taxon>Bacteria</taxon>
        <taxon>Bacillati</taxon>
        <taxon>Bacillota</taxon>
        <taxon>Bacilli</taxon>
        <taxon>Bacillales</taxon>
        <taxon>Staphylococcaceae</taxon>
        <taxon>Staphylococcus</taxon>
    </lineage>
</organism>
<accession>A0A0D1HTS2</accession>
<evidence type="ECO:0000313" key="2">
    <source>
        <dbReference type="EMBL" id="SUK15802.1"/>
    </source>
</evidence>
<evidence type="ECO:0000313" key="1">
    <source>
        <dbReference type="EMBL" id="KIT95847.1"/>
    </source>
</evidence>
<dbReference type="Proteomes" id="UP000032274">
    <property type="component" value="Unassembled WGS sequence"/>
</dbReference>
<comment type="caution">
    <text evidence="2">The sequence shown here is derived from an EMBL/GenBank/DDBJ whole genome shotgun (WGS) entry which is preliminary data.</text>
</comment>
<name>A0A0D1HTS2_STAAU</name>
<protein>
    <submittedName>
        <fullName evidence="2">Uncharacterized protein</fullName>
    </submittedName>
</protein>
<sequence>MIGQTNLFDDVLKQDERFVIVVQALEDKNGQLLKRTLREYPGLDHQQMNDLFAHLKELFLEESFADNQSAFSITVYTNLDYTADQIYAHVKRFRGKHDWTQTAK</sequence>
<evidence type="ECO:0000313" key="4">
    <source>
        <dbReference type="Proteomes" id="UP000254224"/>
    </source>
</evidence>
<proteinExistence type="predicted"/>
<dbReference type="Proteomes" id="UP000254224">
    <property type="component" value="Unassembled WGS sequence"/>
</dbReference>
<dbReference type="RefSeq" id="WP_000580197.1">
    <property type="nucleotide sequence ID" value="NZ_BAABRD010000003.1"/>
</dbReference>
<dbReference type="EMBL" id="UHAI01000002">
    <property type="protein sequence ID" value="SUK15802.1"/>
    <property type="molecule type" value="Genomic_DNA"/>
</dbReference>